<sequence>MTLKCIVKHQQVTLDGAYMGIEIVERDDASPSLFERCISHDVHPELALITH</sequence>
<accession>A0A8J6QK10</accession>
<reference evidence="1" key="1">
    <citation type="submission" date="2020-09" db="EMBL/GenBank/DDBJ databases">
        <title>A novel bacterium of genus Neiella, isolated from South China Sea.</title>
        <authorList>
            <person name="Huang H."/>
            <person name="Mo K."/>
            <person name="Hu Y."/>
        </authorList>
    </citation>
    <scope>NUCLEOTIDE SEQUENCE</scope>
    <source>
        <strain evidence="1">HB171785</strain>
    </source>
</reference>
<gene>
    <name evidence="1" type="ORF">IC617_09130</name>
</gene>
<proteinExistence type="predicted"/>
<comment type="caution">
    <text evidence="1">The sequence shown here is derived from an EMBL/GenBank/DDBJ whole genome shotgun (WGS) entry which is preliminary data.</text>
</comment>
<dbReference type="EMBL" id="JACXAF010000010">
    <property type="protein sequence ID" value="MBD1389591.1"/>
    <property type="molecule type" value="Genomic_DNA"/>
</dbReference>
<organism evidence="1 2">
    <name type="scientific">Neiella litorisoli</name>
    <dbReference type="NCBI Taxonomy" id="2771431"/>
    <lineage>
        <taxon>Bacteria</taxon>
        <taxon>Pseudomonadati</taxon>
        <taxon>Pseudomonadota</taxon>
        <taxon>Gammaproteobacteria</taxon>
        <taxon>Alteromonadales</taxon>
        <taxon>Echinimonadaceae</taxon>
        <taxon>Neiella</taxon>
    </lineage>
</organism>
<keyword evidence="2" id="KW-1185">Reference proteome</keyword>
<dbReference type="AlphaFoldDB" id="A0A8J6QK10"/>
<name>A0A8J6QK10_9GAMM</name>
<protein>
    <submittedName>
        <fullName evidence="1">Uncharacterized protein</fullName>
    </submittedName>
</protein>
<evidence type="ECO:0000313" key="2">
    <source>
        <dbReference type="Proteomes" id="UP000638014"/>
    </source>
</evidence>
<evidence type="ECO:0000313" key="1">
    <source>
        <dbReference type="EMBL" id="MBD1389591.1"/>
    </source>
</evidence>
<dbReference type="Proteomes" id="UP000638014">
    <property type="component" value="Unassembled WGS sequence"/>
</dbReference>